<proteinExistence type="predicted"/>
<sequence>MSEKVQTVDSTNGEETTGQRLNWRLHWKKRRCVNLRIREKKRRRNMHGFRFPAGPNDDEESYKD</sequence>
<accession>A0A8R1YD90</accession>
<accession>A0A454Y5S7</accession>
<evidence type="ECO:0000313" key="1">
    <source>
        <dbReference type="EnsemblMetazoa" id="PPA10462.1"/>
    </source>
</evidence>
<name>A0A454Y5S7_PRIPA</name>
<protein>
    <submittedName>
        <fullName evidence="1">Uncharacterized protein</fullName>
    </submittedName>
</protein>
<dbReference type="Proteomes" id="UP000005239">
    <property type="component" value="Unassembled WGS sequence"/>
</dbReference>
<gene>
    <name evidence="1" type="primary">WBGene00100016</name>
</gene>
<reference evidence="2" key="1">
    <citation type="journal article" date="2008" name="Nat. Genet.">
        <title>The Pristionchus pacificus genome provides a unique perspective on nematode lifestyle and parasitism.</title>
        <authorList>
            <person name="Dieterich C."/>
            <person name="Clifton S.W."/>
            <person name="Schuster L.N."/>
            <person name="Chinwalla A."/>
            <person name="Delehaunty K."/>
            <person name="Dinkelacker I."/>
            <person name="Fulton L."/>
            <person name="Fulton R."/>
            <person name="Godfrey J."/>
            <person name="Minx P."/>
            <person name="Mitreva M."/>
            <person name="Roeseler W."/>
            <person name="Tian H."/>
            <person name="Witte H."/>
            <person name="Yang S.P."/>
            <person name="Wilson R.K."/>
            <person name="Sommer R.J."/>
        </authorList>
    </citation>
    <scope>NUCLEOTIDE SEQUENCE [LARGE SCALE GENOMIC DNA]</scope>
    <source>
        <strain evidence="2">PS312</strain>
    </source>
</reference>
<keyword evidence="2" id="KW-1185">Reference proteome</keyword>
<dbReference type="AlphaFoldDB" id="A0A454Y5S7"/>
<evidence type="ECO:0000313" key="2">
    <source>
        <dbReference type="Proteomes" id="UP000005239"/>
    </source>
</evidence>
<reference evidence="1" key="2">
    <citation type="submission" date="2022-06" db="UniProtKB">
        <authorList>
            <consortium name="EnsemblMetazoa"/>
        </authorList>
    </citation>
    <scope>IDENTIFICATION</scope>
    <source>
        <strain evidence="1">PS312</strain>
    </source>
</reference>
<organism evidence="1 2">
    <name type="scientific">Pristionchus pacificus</name>
    <name type="common">Parasitic nematode worm</name>
    <dbReference type="NCBI Taxonomy" id="54126"/>
    <lineage>
        <taxon>Eukaryota</taxon>
        <taxon>Metazoa</taxon>
        <taxon>Ecdysozoa</taxon>
        <taxon>Nematoda</taxon>
        <taxon>Chromadorea</taxon>
        <taxon>Rhabditida</taxon>
        <taxon>Rhabditina</taxon>
        <taxon>Diplogasteromorpha</taxon>
        <taxon>Diplogasteroidea</taxon>
        <taxon>Neodiplogasteridae</taxon>
        <taxon>Pristionchus</taxon>
    </lineage>
</organism>
<dbReference type="EnsemblMetazoa" id="PPA10462.1">
    <property type="protein sequence ID" value="PPA10462.1"/>
    <property type="gene ID" value="WBGene00100016"/>
</dbReference>